<evidence type="ECO:0000313" key="4">
    <source>
        <dbReference type="Proteomes" id="UP000214603"/>
    </source>
</evidence>
<protein>
    <submittedName>
        <fullName evidence="3">MFS transporter</fullName>
    </submittedName>
</protein>
<dbReference type="EMBL" id="NJIH01000006">
    <property type="protein sequence ID" value="OWT60053.1"/>
    <property type="molecule type" value="Genomic_DNA"/>
</dbReference>
<comment type="similarity">
    <text evidence="1">Belongs to the UPF0065 (bug) family.</text>
</comment>
<feature type="signal peptide" evidence="2">
    <location>
        <begin position="1"/>
        <end position="21"/>
    </location>
</feature>
<dbReference type="Pfam" id="PF03401">
    <property type="entry name" value="TctC"/>
    <property type="match status" value="1"/>
</dbReference>
<reference evidence="4" key="1">
    <citation type="submission" date="2017-06" db="EMBL/GenBank/DDBJ databases">
        <title>Herbaspirillum phytohormonus sp. nov., isolated from the root nodule of Robinia pseudoacacia in lead-zinc mine.</title>
        <authorList>
            <person name="Fan M."/>
            <person name="Lin Y."/>
        </authorList>
    </citation>
    <scope>NUCLEOTIDE SEQUENCE [LARGE SCALE GENOMIC DNA]</scope>
    <source>
        <strain evidence="4">SC-089</strain>
    </source>
</reference>
<evidence type="ECO:0000256" key="1">
    <source>
        <dbReference type="ARBA" id="ARBA00006987"/>
    </source>
</evidence>
<proteinExistence type="inferred from homology"/>
<dbReference type="Gene3D" id="3.40.190.150">
    <property type="entry name" value="Bordetella uptake gene, domain 1"/>
    <property type="match status" value="1"/>
</dbReference>
<dbReference type="RefSeq" id="WP_088603311.1">
    <property type="nucleotide sequence ID" value="NZ_NJIH01000006.1"/>
</dbReference>
<dbReference type="AlphaFoldDB" id="A0A225MIC0"/>
<feature type="chain" id="PRO_5012827293" evidence="2">
    <location>
        <begin position="22"/>
        <end position="320"/>
    </location>
</feature>
<keyword evidence="4" id="KW-1185">Reference proteome</keyword>
<dbReference type="OrthoDB" id="7250553at2"/>
<keyword evidence="2" id="KW-0732">Signal</keyword>
<accession>A0A225MIC0</accession>
<dbReference type="CDD" id="cd07012">
    <property type="entry name" value="PBP2_Bug_TTT"/>
    <property type="match status" value="1"/>
</dbReference>
<dbReference type="InterPro" id="IPR042100">
    <property type="entry name" value="Bug_dom1"/>
</dbReference>
<organism evidence="3 4">
    <name type="scientific">Candidimonas nitroreducens</name>
    <dbReference type="NCBI Taxonomy" id="683354"/>
    <lineage>
        <taxon>Bacteria</taxon>
        <taxon>Pseudomonadati</taxon>
        <taxon>Pseudomonadota</taxon>
        <taxon>Betaproteobacteria</taxon>
        <taxon>Burkholderiales</taxon>
        <taxon>Alcaligenaceae</taxon>
        <taxon>Candidimonas</taxon>
    </lineage>
</organism>
<dbReference type="Proteomes" id="UP000214603">
    <property type="component" value="Unassembled WGS sequence"/>
</dbReference>
<dbReference type="PANTHER" id="PTHR42928:SF5">
    <property type="entry name" value="BLR1237 PROTEIN"/>
    <property type="match status" value="1"/>
</dbReference>
<evidence type="ECO:0000256" key="2">
    <source>
        <dbReference type="SAM" id="SignalP"/>
    </source>
</evidence>
<comment type="caution">
    <text evidence="3">The sequence shown here is derived from an EMBL/GenBank/DDBJ whole genome shotgun (WGS) entry which is preliminary data.</text>
</comment>
<dbReference type="PIRSF" id="PIRSF017082">
    <property type="entry name" value="YflP"/>
    <property type="match status" value="1"/>
</dbReference>
<dbReference type="SUPFAM" id="SSF53850">
    <property type="entry name" value="Periplasmic binding protein-like II"/>
    <property type="match status" value="1"/>
</dbReference>
<dbReference type="InterPro" id="IPR005064">
    <property type="entry name" value="BUG"/>
</dbReference>
<dbReference type="PANTHER" id="PTHR42928">
    <property type="entry name" value="TRICARBOXYLATE-BINDING PROTEIN"/>
    <property type="match status" value="1"/>
</dbReference>
<dbReference type="Gene3D" id="3.40.190.10">
    <property type="entry name" value="Periplasmic binding protein-like II"/>
    <property type="match status" value="1"/>
</dbReference>
<gene>
    <name evidence="3" type="ORF">CEY11_10265</name>
</gene>
<name>A0A225MIC0_9BURK</name>
<evidence type="ECO:0000313" key="3">
    <source>
        <dbReference type="EMBL" id="OWT60053.1"/>
    </source>
</evidence>
<sequence>MKKKLLLLFLLLACTLFKANAREWPKQSVHMVLPFAPGGAADVVTRIVMTKISQQTGQQFVVDNRTGASGIIGTEDVARAKPDGYTFLVGSPGTISINPNFFNSIPYDVVKDFVPVVQIAKFPQMLVVSSKFSASSGKEFIQQLRKSKTGLNFGSSGNGSTGHLITESFLATIGAKANHIPFRGGGPAALALAGGHVDFVIDGLPTFASQLGSNRIRILAITSNTRWEGLPDVPTISELTSTDFDMGSWVLILAPHGTPAEIIEKFAKEASRAVRDPQVQKQLTHVGAIAVGGTPQDALKFEQAEDKKWGDTIRASGAKP</sequence>